<dbReference type="Proteomes" id="UP001235712">
    <property type="component" value="Unassembled WGS sequence"/>
</dbReference>
<feature type="transmembrane region" description="Helical" evidence="1">
    <location>
        <begin position="144"/>
        <end position="165"/>
    </location>
</feature>
<reference evidence="2 3" key="1">
    <citation type="submission" date="2023-07" db="EMBL/GenBank/DDBJ databases">
        <title>Sequencing the genomes of 1000 actinobacteria strains.</title>
        <authorList>
            <person name="Klenk H.-P."/>
        </authorList>
    </citation>
    <scope>NUCLEOTIDE SEQUENCE [LARGE SCALE GENOMIC DNA]</scope>
    <source>
        <strain evidence="2 3">DSM 44388</strain>
    </source>
</reference>
<organism evidence="2 3">
    <name type="scientific">Kineosporia succinea</name>
    <dbReference type="NCBI Taxonomy" id="84632"/>
    <lineage>
        <taxon>Bacteria</taxon>
        <taxon>Bacillati</taxon>
        <taxon>Actinomycetota</taxon>
        <taxon>Actinomycetes</taxon>
        <taxon>Kineosporiales</taxon>
        <taxon>Kineosporiaceae</taxon>
        <taxon>Kineosporia</taxon>
    </lineage>
</organism>
<feature type="transmembrane region" description="Helical" evidence="1">
    <location>
        <begin position="89"/>
        <end position="107"/>
    </location>
</feature>
<sequence length="168" mass="17880">MQQVRALFEQQDVLATLVVILLVVVIAMMSPRIRDRVSGLGLAFVVLIAVVLAVTVPPPGGWGALADAEPSMKVLSACFTPHTWFTMQGLKYVNVLLFVLPALVLTVMTRRPVLSTLSLSALAAGIEAWQAFSNTRPCTGADWIGGTLGVVIGVIMGITVINRTLEPA</sequence>
<protein>
    <submittedName>
        <fullName evidence="2">Uncharacterized membrane protein YhaH (DUF805 family)</fullName>
    </submittedName>
</protein>
<feature type="transmembrane region" description="Helical" evidence="1">
    <location>
        <begin position="13"/>
        <end position="30"/>
    </location>
</feature>
<name>A0ABT9NZZ3_9ACTN</name>
<keyword evidence="3" id="KW-1185">Reference proteome</keyword>
<keyword evidence="1" id="KW-0472">Membrane</keyword>
<evidence type="ECO:0000313" key="2">
    <source>
        <dbReference type="EMBL" id="MDP9825996.1"/>
    </source>
</evidence>
<feature type="transmembrane region" description="Helical" evidence="1">
    <location>
        <begin position="37"/>
        <end position="56"/>
    </location>
</feature>
<gene>
    <name evidence="2" type="ORF">J2S57_001745</name>
</gene>
<keyword evidence="1" id="KW-1133">Transmembrane helix</keyword>
<dbReference type="RefSeq" id="WP_307240355.1">
    <property type="nucleotide sequence ID" value="NZ_JAUSQZ010000001.1"/>
</dbReference>
<comment type="caution">
    <text evidence="2">The sequence shown here is derived from an EMBL/GenBank/DDBJ whole genome shotgun (WGS) entry which is preliminary data.</text>
</comment>
<accession>A0ABT9NZZ3</accession>
<evidence type="ECO:0000256" key="1">
    <source>
        <dbReference type="SAM" id="Phobius"/>
    </source>
</evidence>
<feature type="transmembrane region" description="Helical" evidence="1">
    <location>
        <begin position="114"/>
        <end position="132"/>
    </location>
</feature>
<keyword evidence="1" id="KW-0812">Transmembrane</keyword>
<proteinExistence type="predicted"/>
<dbReference type="EMBL" id="JAUSQZ010000001">
    <property type="protein sequence ID" value="MDP9825996.1"/>
    <property type="molecule type" value="Genomic_DNA"/>
</dbReference>
<evidence type="ECO:0000313" key="3">
    <source>
        <dbReference type="Proteomes" id="UP001235712"/>
    </source>
</evidence>